<gene>
    <name evidence="10" type="primary">miaA</name>
    <name evidence="14" type="ORF">B5F75_00525</name>
</gene>
<reference evidence="15" key="1">
    <citation type="submission" date="2017-04" db="EMBL/GenBank/DDBJ databases">
        <title>Function of individual gut microbiota members based on whole genome sequencing of pure cultures obtained from chicken caecum.</title>
        <authorList>
            <person name="Medvecky M."/>
            <person name="Cejkova D."/>
            <person name="Polansky O."/>
            <person name="Karasova D."/>
            <person name="Kubasova T."/>
            <person name="Cizek A."/>
            <person name="Rychlik I."/>
        </authorList>
    </citation>
    <scope>NUCLEOTIDE SEQUENCE [LARGE SCALE GENOMIC DNA]</scope>
    <source>
        <strain evidence="15">An273</strain>
    </source>
</reference>
<evidence type="ECO:0000256" key="10">
    <source>
        <dbReference type="HAMAP-Rule" id="MF_00185"/>
    </source>
</evidence>
<evidence type="ECO:0000256" key="2">
    <source>
        <dbReference type="ARBA" id="ARBA00003213"/>
    </source>
</evidence>
<evidence type="ECO:0000256" key="4">
    <source>
        <dbReference type="ARBA" id="ARBA00022679"/>
    </source>
</evidence>
<organism evidence="14 15">
    <name type="scientific">Candidatus Avelusimicrobium gallicola</name>
    <dbReference type="NCBI Taxonomy" id="2562704"/>
    <lineage>
        <taxon>Bacteria</taxon>
        <taxon>Pseudomonadati</taxon>
        <taxon>Elusimicrobiota</taxon>
        <taxon>Elusimicrobia</taxon>
        <taxon>Elusimicrobiales</taxon>
        <taxon>Elusimicrobiaceae</taxon>
        <taxon>Candidatus Avelusimicrobium</taxon>
    </lineage>
</organism>
<dbReference type="GO" id="GO:0006400">
    <property type="term" value="P:tRNA modification"/>
    <property type="evidence" value="ECO:0007669"/>
    <property type="project" value="TreeGrafter"/>
</dbReference>
<comment type="function">
    <text evidence="2 10 12">Catalyzes the transfer of a dimethylallyl group onto the adenine at position 37 in tRNAs that read codons beginning with uridine, leading to the formation of N6-(dimethylallyl)adenosine (i(6)A).</text>
</comment>
<evidence type="ECO:0000313" key="15">
    <source>
        <dbReference type="Proteomes" id="UP000196368"/>
    </source>
</evidence>
<name>A0A1Y4DK42_9BACT</name>
<keyword evidence="6 10" id="KW-0547">Nucleotide-binding</keyword>
<sequence>MKPIVLCGPTASGKTELALELARQTGGMIVSADSRQVYTRLTAGTAKPQGQWHNGYYQVEGVPYGLVDFLPVTETFNAGAFRKRAAEIAAQHPDRQLIFAGGTGMYLHAYFVGMDELPSSTPKTREYLSALLKEKGKQGLHAELEKKDPASAAQIPAGNVQRTMRALELFLLTGRPASELKSGHFFKLPDPKTSFWVYLDWDKEILNERIARRTESIFDPMCQETRQLLQEGFAADIPALKSLGYPQAVQYLSGKLSRQEATKQIALLTRQYAKRQRTWFNRYTNALRLPLHTPADFQPRSLARQILVQLAASQQAG</sequence>
<evidence type="ECO:0000256" key="7">
    <source>
        <dbReference type="ARBA" id="ARBA00022840"/>
    </source>
</evidence>
<feature type="region of interest" description="Interaction with substrate tRNA" evidence="10">
    <location>
        <begin position="33"/>
        <end position="36"/>
    </location>
</feature>
<evidence type="ECO:0000313" key="14">
    <source>
        <dbReference type="EMBL" id="OUO57298.1"/>
    </source>
</evidence>
<dbReference type="HAMAP" id="MF_00185">
    <property type="entry name" value="IPP_trans"/>
    <property type="match status" value="1"/>
</dbReference>
<evidence type="ECO:0000256" key="6">
    <source>
        <dbReference type="ARBA" id="ARBA00022741"/>
    </source>
</evidence>
<evidence type="ECO:0000256" key="12">
    <source>
        <dbReference type="RuleBase" id="RU003784"/>
    </source>
</evidence>
<keyword evidence="8 10" id="KW-0460">Magnesium</keyword>
<dbReference type="GO" id="GO:0052381">
    <property type="term" value="F:tRNA dimethylallyltransferase activity"/>
    <property type="evidence" value="ECO:0007669"/>
    <property type="project" value="UniProtKB-UniRule"/>
</dbReference>
<feature type="site" description="Interaction with substrate tRNA" evidence="10">
    <location>
        <position position="103"/>
    </location>
</feature>
<comment type="subunit">
    <text evidence="10">Monomer.</text>
</comment>
<proteinExistence type="inferred from homology"/>
<dbReference type="RefSeq" id="WP_087286341.1">
    <property type="nucleotide sequence ID" value="NZ_NFJD01000001.1"/>
</dbReference>
<protein>
    <recommendedName>
        <fullName evidence="10">tRNA dimethylallyltransferase</fullName>
        <ecNumber evidence="10">2.5.1.75</ecNumber>
    </recommendedName>
    <alternativeName>
        <fullName evidence="10">Dimethylallyl diphosphate:tRNA dimethylallyltransferase</fullName>
        <shortName evidence="10">DMAPP:tRNA dimethylallyltransferase</shortName>
        <shortName evidence="10">DMATase</shortName>
    </alternativeName>
    <alternativeName>
        <fullName evidence="10">Isopentenyl-diphosphate:tRNA isopentenyltransferase</fullName>
        <shortName evidence="10">IPP transferase</shortName>
        <shortName evidence="10">IPPT</shortName>
        <shortName evidence="10">IPTase</shortName>
    </alternativeName>
</protein>
<dbReference type="Proteomes" id="UP000196368">
    <property type="component" value="Unassembled WGS sequence"/>
</dbReference>
<dbReference type="SUPFAM" id="SSF52540">
    <property type="entry name" value="P-loop containing nucleoside triphosphate hydrolases"/>
    <property type="match status" value="2"/>
</dbReference>
<dbReference type="Pfam" id="PF01715">
    <property type="entry name" value="IPPT"/>
    <property type="match status" value="1"/>
</dbReference>
<dbReference type="EC" id="2.5.1.75" evidence="10"/>
<dbReference type="Gene3D" id="1.10.20.140">
    <property type="match status" value="1"/>
</dbReference>
<keyword evidence="4 10" id="KW-0808">Transferase</keyword>
<dbReference type="OrthoDB" id="9776390at2"/>
<dbReference type="PANTHER" id="PTHR11088:SF60">
    <property type="entry name" value="TRNA DIMETHYLALLYLTRANSFERASE"/>
    <property type="match status" value="1"/>
</dbReference>
<comment type="similarity">
    <text evidence="3 10 13">Belongs to the IPP transferase family.</text>
</comment>
<evidence type="ECO:0000256" key="1">
    <source>
        <dbReference type="ARBA" id="ARBA00001946"/>
    </source>
</evidence>
<evidence type="ECO:0000256" key="8">
    <source>
        <dbReference type="ARBA" id="ARBA00022842"/>
    </source>
</evidence>
<feature type="site" description="Interaction with substrate tRNA" evidence="10">
    <location>
        <position position="125"/>
    </location>
</feature>
<feature type="binding site" evidence="10">
    <location>
        <begin position="10"/>
        <end position="15"/>
    </location>
    <ligand>
        <name>substrate</name>
    </ligand>
</feature>
<evidence type="ECO:0000256" key="3">
    <source>
        <dbReference type="ARBA" id="ARBA00005842"/>
    </source>
</evidence>
<dbReference type="InterPro" id="IPR018022">
    <property type="entry name" value="IPT"/>
</dbReference>
<dbReference type="AlphaFoldDB" id="A0A1Y4DK42"/>
<feature type="region of interest" description="Interaction with substrate tRNA" evidence="10">
    <location>
        <begin position="161"/>
        <end position="165"/>
    </location>
</feature>
<dbReference type="GO" id="GO:0005524">
    <property type="term" value="F:ATP binding"/>
    <property type="evidence" value="ECO:0007669"/>
    <property type="project" value="UniProtKB-UniRule"/>
</dbReference>
<dbReference type="InterPro" id="IPR027417">
    <property type="entry name" value="P-loop_NTPase"/>
</dbReference>
<comment type="cofactor">
    <cofactor evidence="1 10">
        <name>Mg(2+)</name>
        <dbReference type="ChEBI" id="CHEBI:18420"/>
    </cofactor>
</comment>
<keyword evidence="15" id="KW-1185">Reference proteome</keyword>
<keyword evidence="7 10" id="KW-0067">ATP-binding</keyword>
<accession>A0A1Y4DK42</accession>
<dbReference type="NCBIfam" id="TIGR00174">
    <property type="entry name" value="miaA"/>
    <property type="match status" value="1"/>
</dbReference>
<dbReference type="PANTHER" id="PTHR11088">
    <property type="entry name" value="TRNA DIMETHYLALLYLTRANSFERASE"/>
    <property type="match status" value="1"/>
</dbReference>
<evidence type="ECO:0000256" key="13">
    <source>
        <dbReference type="RuleBase" id="RU003785"/>
    </source>
</evidence>
<feature type="binding site" evidence="10">
    <location>
        <begin position="8"/>
        <end position="15"/>
    </location>
    <ligand>
        <name>ATP</name>
        <dbReference type="ChEBI" id="CHEBI:30616"/>
    </ligand>
</feature>
<evidence type="ECO:0000256" key="5">
    <source>
        <dbReference type="ARBA" id="ARBA00022694"/>
    </source>
</evidence>
<dbReference type="EMBL" id="NFJD01000001">
    <property type="protein sequence ID" value="OUO57298.1"/>
    <property type="molecule type" value="Genomic_DNA"/>
</dbReference>
<evidence type="ECO:0000256" key="9">
    <source>
        <dbReference type="ARBA" id="ARBA00049563"/>
    </source>
</evidence>
<comment type="caution">
    <text evidence="14">The sequence shown here is derived from an EMBL/GenBank/DDBJ whole genome shotgun (WGS) entry which is preliminary data.</text>
</comment>
<dbReference type="InterPro" id="IPR039657">
    <property type="entry name" value="Dimethylallyltransferase"/>
</dbReference>
<keyword evidence="5 10" id="KW-0819">tRNA processing</keyword>
<dbReference type="Gene3D" id="3.40.50.300">
    <property type="entry name" value="P-loop containing nucleotide triphosphate hydrolases"/>
    <property type="match status" value="1"/>
</dbReference>
<evidence type="ECO:0000256" key="11">
    <source>
        <dbReference type="RuleBase" id="RU003783"/>
    </source>
</evidence>
<comment type="catalytic activity">
    <reaction evidence="9 10 11">
        <text>adenosine(37) in tRNA + dimethylallyl diphosphate = N(6)-dimethylallyladenosine(37) in tRNA + diphosphate</text>
        <dbReference type="Rhea" id="RHEA:26482"/>
        <dbReference type="Rhea" id="RHEA-COMP:10162"/>
        <dbReference type="Rhea" id="RHEA-COMP:10375"/>
        <dbReference type="ChEBI" id="CHEBI:33019"/>
        <dbReference type="ChEBI" id="CHEBI:57623"/>
        <dbReference type="ChEBI" id="CHEBI:74411"/>
        <dbReference type="ChEBI" id="CHEBI:74415"/>
        <dbReference type="EC" id="2.5.1.75"/>
    </reaction>
</comment>
<comment type="caution">
    <text evidence="10">Lacks conserved residue(s) required for the propagation of feature annotation.</text>
</comment>